<dbReference type="OrthoDB" id="649868at2759"/>
<protein>
    <recommendedName>
        <fullName evidence="2">DOG1 domain-containing protein</fullName>
    </recommendedName>
</protein>
<gene>
    <name evidence="3" type="ORF">NCGR_LOCUS40854</name>
</gene>
<dbReference type="PANTHER" id="PTHR33377">
    <property type="entry name" value="OS10G0134700 PROTEIN-RELATED"/>
    <property type="match status" value="1"/>
</dbReference>
<dbReference type="PROSITE" id="PS51806">
    <property type="entry name" value="DOG1"/>
    <property type="match status" value="1"/>
</dbReference>
<evidence type="ECO:0000313" key="4">
    <source>
        <dbReference type="Proteomes" id="UP000604825"/>
    </source>
</evidence>
<organism evidence="3 4">
    <name type="scientific">Miscanthus lutarioriparius</name>
    <dbReference type="NCBI Taxonomy" id="422564"/>
    <lineage>
        <taxon>Eukaryota</taxon>
        <taxon>Viridiplantae</taxon>
        <taxon>Streptophyta</taxon>
        <taxon>Embryophyta</taxon>
        <taxon>Tracheophyta</taxon>
        <taxon>Spermatophyta</taxon>
        <taxon>Magnoliopsida</taxon>
        <taxon>Liliopsida</taxon>
        <taxon>Poales</taxon>
        <taxon>Poaceae</taxon>
        <taxon>PACMAD clade</taxon>
        <taxon>Panicoideae</taxon>
        <taxon>Andropogonodae</taxon>
        <taxon>Andropogoneae</taxon>
        <taxon>Saccharinae</taxon>
        <taxon>Miscanthus</taxon>
    </lineage>
</organism>
<comment type="caution">
    <text evidence="3">The sequence shown here is derived from an EMBL/GenBank/DDBJ whole genome shotgun (WGS) entry which is preliminary data.</text>
</comment>
<feature type="region of interest" description="Disordered" evidence="1">
    <location>
        <begin position="373"/>
        <end position="396"/>
    </location>
</feature>
<accession>A0A811QN06</accession>
<name>A0A811QN06_9POAL</name>
<dbReference type="SUPFAM" id="SSF52540">
    <property type="entry name" value="P-loop containing nucleoside triphosphate hydrolases"/>
    <property type="match status" value="1"/>
</dbReference>
<dbReference type="InterPro" id="IPR025422">
    <property type="entry name" value="TGA_domain"/>
</dbReference>
<dbReference type="EMBL" id="CAJGYO010000010">
    <property type="protein sequence ID" value="CAD6257369.1"/>
    <property type="molecule type" value="Genomic_DNA"/>
</dbReference>
<dbReference type="Proteomes" id="UP000604825">
    <property type="component" value="Unassembled WGS sequence"/>
</dbReference>
<evidence type="ECO:0000259" key="2">
    <source>
        <dbReference type="PROSITE" id="PS51806"/>
    </source>
</evidence>
<dbReference type="GO" id="GO:0006351">
    <property type="term" value="P:DNA-templated transcription"/>
    <property type="evidence" value="ECO:0007669"/>
    <property type="project" value="InterPro"/>
</dbReference>
<sequence>MKVIKELVAPAAVGELVSRLISFLISRYTKQTCRKEEMFLQLELVALKIHALVDEAERRHLAHNRRLLLWLSKLMEGMYRAYYVLDHRHDGSLLVSSSWSFSLSRSSRPAKRLCTSNAPQPICAADANGVVEELSATLRRLEECAEGMKEFILLLACCPIIPRRPAVSSFQSDDRHMFGRLVEREQIISFLLQPETESSSLGVLPLVGGPEVGKGTIVKHVCSDDRVRRHFAMILYSYGSLLGDNSAEDVLGTLRTGGHVLHETSPVVVSGRHGSRHLLVIKNTYEVVINEAAWASLCASLRSAAPGSKAIVVSENDGVADFGTTAAMRVKPLPREEFWYFFRSLSFGVSDPGGHPELAVLGRQIAAALDGSFFGAKPRSPQERRPSPPPPTGGMYYSDDMEAFYDTWVGREEQIMADLMAALALPPRRQSDALAPLVDAAVAHVAAYYEHKSRLADRDVVAALDPRWLNPLERTFLFVAELRGDEDHFSKLGVAKIALEILPVPLRLKRAGQTTGVATSEAAETELPGMTVQELLRSATAVPREEVRIVLWESACPPNYRYTVVCEKVETHGPHANIERKRHARQP</sequence>
<dbReference type="AlphaFoldDB" id="A0A811QN06"/>
<dbReference type="GO" id="GO:0043565">
    <property type="term" value="F:sequence-specific DNA binding"/>
    <property type="evidence" value="ECO:0007669"/>
    <property type="project" value="InterPro"/>
</dbReference>
<proteinExistence type="predicted"/>
<dbReference type="PANTHER" id="PTHR33377:SF106">
    <property type="entry name" value="OS11G0474500 PROTEIN"/>
    <property type="match status" value="1"/>
</dbReference>
<dbReference type="Gene3D" id="3.40.50.300">
    <property type="entry name" value="P-loop containing nucleotide triphosphate hydrolases"/>
    <property type="match status" value="1"/>
</dbReference>
<reference evidence="3" key="1">
    <citation type="submission" date="2020-10" db="EMBL/GenBank/DDBJ databases">
        <authorList>
            <person name="Han B."/>
            <person name="Lu T."/>
            <person name="Zhao Q."/>
            <person name="Huang X."/>
            <person name="Zhao Y."/>
        </authorList>
    </citation>
    <scope>NUCLEOTIDE SEQUENCE</scope>
</reference>
<dbReference type="Pfam" id="PF14144">
    <property type="entry name" value="DOG1"/>
    <property type="match status" value="1"/>
</dbReference>
<feature type="domain" description="DOG1" evidence="2">
    <location>
        <begin position="398"/>
        <end position="587"/>
    </location>
</feature>
<evidence type="ECO:0000313" key="3">
    <source>
        <dbReference type="EMBL" id="CAD6257369.1"/>
    </source>
</evidence>
<evidence type="ECO:0000256" key="1">
    <source>
        <dbReference type="SAM" id="MobiDB-lite"/>
    </source>
</evidence>
<dbReference type="InterPro" id="IPR027417">
    <property type="entry name" value="P-loop_NTPase"/>
</dbReference>
<keyword evidence="4" id="KW-1185">Reference proteome</keyword>